<accession>A0ABW1NH75</accession>
<dbReference type="Gene3D" id="3.40.50.2300">
    <property type="match status" value="2"/>
</dbReference>
<evidence type="ECO:0000313" key="7">
    <source>
        <dbReference type="Proteomes" id="UP001596137"/>
    </source>
</evidence>
<evidence type="ECO:0000256" key="1">
    <source>
        <dbReference type="ARBA" id="ARBA00004196"/>
    </source>
</evidence>
<sequence length="365" mass="39855">MNARRSRHAELLIELVISLVSGIILAVGAQVLAAAALPGLGRSPLAWVLVGATPAVALLAFFVARRFYRRPAQAFVMISAYTHTRWLADLLENLARSLDHQGIDLVVKLPPYDGSARGQLLQLESILRKRRSYAGGFFVVAHPERIRPELADFCASIGLPVVFVDVPPFRASEEYPERVVFVGCDADEIGERAARWVAGELLDRADGTPVVLAVGGDAQAARHERFAEVLREKVPSVALEVNPRGQFARDRARRIVDWYLTDRQRHGDRVDAIFCTNDEMALGAVDAVQMHTAAGKRHDDLVIIGVDGISEAVAAIDAGATPLRATIVQSPRRIAEEAVDALLRMRAGERVATEILVPTTIHPLQ</sequence>
<feature type="transmembrane region" description="Helical" evidence="4">
    <location>
        <begin position="45"/>
        <end position="64"/>
    </location>
</feature>
<dbReference type="PANTHER" id="PTHR46847:SF1">
    <property type="entry name" value="D-ALLOSE-BINDING PERIPLASMIC PROTEIN-RELATED"/>
    <property type="match status" value="1"/>
</dbReference>
<dbReference type="EMBL" id="JBHSRF010000020">
    <property type="protein sequence ID" value="MFC6082740.1"/>
    <property type="molecule type" value="Genomic_DNA"/>
</dbReference>
<dbReference type="SUPFAM" id="SSF53822">
    <property type="entry name" value="Periplasmic binding protein-like I"/>
    <property type="match status" value="1"/>
</dbReference>
<evidence type="ECO:0000256" key="2">
    <source>
        <dbReference type="ARBA" id="ARBA00007639"/>
    </source>
</evidence>
<keyword evidence="4" id="KW-0472">Membrane</keyword>
<name>A0ABW1NH75_9ACTN</name>
<keyword evidence="3" id="KW-0732">Signal</keyword>
<feature type="transmembrane region" description="Helical" evidence="4">
    <location>
        <begin position="12"/>
        <end position="33"/>
    </location>
</feature>
<reference evidence="7" key="1">
    <citation type="journal article" date="2019" name="Int. J. Syst. Evol. Microbiol.">
        <title>The Global Catalogue of Microorganisms (GCM) 10K type strain sequencing project: providing services to taxonomists for standard genome sequencing and annotation.</title>
        <authorList>
            <consortium name="The Broad Institute Genomics Platform"/>
            <consortium name="The Broad Institute Genome Sequencing Center for Infectious Disease"/>
            <person name="Wu L."/>
            <person name="Ma J."/>
        </authorList>
    </citation>
    <scope>NUCLEOTIDE SEQUENCE [LARGE SCALE GENOMIC DNA]</scope>
    <source>
        <strain evidence="7">JCM 30346</strain>
    </source>
</reference>
<keyword evidence="4" id="KW-0812">Transmembrane</keyword>
<evidence type="ECO:0000313" key="6">
    <source>
        <dbReference type="EMBL" id="MFC6082740.1"/>
    </source>
</evidence>
<evidence type="ECO:0000256" key="4">
    <source>
        <dbReference type="SAM" id="Phobius"/>
    </source>
</evidence>
<protein>
    <submittedName>
        <fullName evidence="6">Sugar ABC transporter substrate-binding protein</fullName>
    </submittedName>
</protein>
<dbReference type="Pfam" id="PF13407">
    <property type="entry name" value="Peripla_BP_4"/>
    <property type="match status" value="1"/>
</dbReference>
<organism evidence="6 7">
    <name type="scientific">Sphaerisporangium aureirubrum</name>
    <dbReference type="NCBI Taxonomy" id="1544736"/>
    <lineage>
        <taxon>Bacteria</taxon>
        <taxon>Bacillati</taxon>
        <taxon>Actinomycetota</taxon>
        <taxon>Actinomycetes</taxon>
        <taxon>Streptosporangiales</taxon>
        <taxon>Streptosporangiaceae</taxon>
        <taxon>Sphaerisporangium</taxon>
    </lineage>
</organism>
<comment type="subcellular location">
    <subcellularLocation>
        <location evidence="1">Cell envelope</location>
    </subcellularLocation>
</comment>
<feature type="domain" description="Periplasmic binding protein" evidence="5">
    <location>
        <begin position="76"/>
        <end position="349"/>
    </location>
</feature>
<proteinExistence type="inferred from homology"/>
<keyword evidence="7" id="KW-1185">Reference proteome</keyword>
<dbReference type="InterPro" id="IPR028082">
    <property type="entry name" value="Peripla_BP_I"/>
</dbReference>
<dbReference type="InterPro" id="IPR025997">
    <property type="entry name" value="SBP_2_dom"/>
</dbReference>
<dbReference type="PANTHER" id="PTHR46847">
    <property type="entry name" value="D-ALLOSE-BINDING PERIPLASMIC PROTEIN-RELATED"/>
    <property type="match status" value="1"/>
</dbReference>
<gene>
    <name evidence="6" type="ORF">ACFP1K_16340</name>
</gene>
<evidence type="ECO:0000256" key="3">
    <source>
        <dbReference type="ARBA" id="ARBA00022729"/>
    </source>
</evidence>
<keyword evidence="4" id="KW-1133">Transmembrane helix</keyword>
<evidence type="ECO:0000259" key="5">
    <source>
        <dbReference type="Pfam" id="PF13407"/>
    </source>
</evidence>
<dbReference type="Proteomes" id="UP001596137">
    <property type="component" value="Unassembled WGS sequence"/>
</dbReference>
<dbReference type="CDD" id="cd01536">
    <property type="entry name" value="PBP1_ABC_sugar_binding-like"/>
    <property type="match status" value="1"/>
</dbReference>
<comment type="similarity">
    <text evidence="2">Belongs to the bacterial solute-binding protein 2 family.</text>
</comment>
<comment type="caution">
    <text evidence="6">The sequence shown here is derived from an EMBL/GenBank/DDBJ whole genome shotgun (WGS) entry which is preliminary data.</text>
</comment>
<dbReference type="RefSeq" id="WP_380753460.1">
    <property type="nucleotide sequence ID" value="NZ_JBHSRF010000020.1"/>
</dbReference>